<evidence type="ECO:0000313" key="7">
    <source>
        <dbReference type="EMBL" id="CUH80149.1"/>
    </source>
</evidence>
<evidence type="ECO:0000256" key="2">
    <source>
        <dbReference type="ARBA" id="ARBA00022475"/>
    </source>
</evidence>
<evidence type="ECO:0000256" key="1">
    <source>
        <dbReference type="ARBA" id="ARBA00004651"/>
    </source>
</evidence>
<evidence type="ECO:0000256" key="3">
    <source>
        <dbReference type="ARBA" id="ARBA00022692"/>
    </source>
</evidence>
<gene>
    <name evidence="7" type="ORF">TRN7648_02843</name>
</gene>
<dbReference type="GO" id="GO:0043190">
    <property type="term" value="C:ATP-binding cassette (ABC) transporter complex"/>
    <property type="evidence" value="ECO:0007669"/>
    <property type="project" value="TreeGrafter"/>
</dbReference>
<feature type="transmembrane region" description="Helical" evidence="6">
    <location>
        <begin position="299"/>
        <end position="317"/>
    </location>
</feature>
<feature type="transmembrane region" description="Helical" evidence="6">
    <location>
        <begin position="87"/>
        <end position="110"/>
    </location>
</feature>
<keyword evidence="3 6" id="KW-0812">Transmembrane</keyword>
<keyword evidence="5 6" id="KW-0472">Membrane</keyword>
<keyword evidence="8" id="KW-1185">Reference proteome</keyword>
<evidence type="ECO:0000313" key="8">
    <source>
        <dbReference type="Proteomes" id="UP000054935"/>
    </source>
</evidence>
<feature type="transmembrane region" description="Helical" evidence="6">
    <location>
        <begin position="268"/>
        <end position="287"/>
    </location>
</feature>
<dbReference type="Pfam" id="PF03739">
    <property type="entry name" value="LptF_LptG"/>
    <property type="match status" value="1"/>
</dbReference>
<accession>A0A0P1GF83</accession>
<feature type="transmembrane region" description="Helical" evidence="6">
    <location>
        <begin position="43"/>
        <end position="66"/>
    </location>
</feature>
<dbReference type="STRING" id="441103.TRN7648_02843"/>
<dbReference type="PANTHER" id="PTHR33529">
    <property type="entry name" value="SLR0882 PROTEIN-RELATED"/>
    <property type="match status" value="1"/>
</dbReference>
<dbReference type="Proteomes" id="UP000054935">
    <property type="component" value="Unassembled WGS sequence"/>
</dbReference>
<dbReference type="InterPro" id="IPR005495">
    <property type="entry name" value="LptG/LptF_permease"/>
</dbReference>
<dbReference type="GO" id="GO:0015920">
    <property type="term" value="P:lipopolysaccharide transport"/>
    <property type="evidence" value="ECO:0007669"/>
    <property type="project" value="TreeGrafter"/>
</dbReference>
<dbReference type="PANTHER" id="PTHR33529:SF6">
    <property type="entry name" value="YJGP_YJGQ FAMILY PERMEASE"/>
    <property type="match status" value="1"/>
</dbReference>
<dbReference type="AlphaFoldDB" id="A0A0P1GF83"/>
<name>A0A0P1GF83_9RHOB</name>
<keyword evidence="2" id="KW-1003">Cell membrane</keyword>
<keyword evidence="4 6" id="KW-1133">Transmembrane helix</keyword>
<dbReference type="EMBL" id="CYSE01000005">
    <property type="protein sequence ID" value="CUH80149.1"/>
    <property type="molecule type" value="Genomic_DNA"/>
</dbReference>
<evidence type="ECO:0000256" key="4">
    <source>
        <dbReference type="ARBA" id="ARBA00022989"/>
    </source>
</evidence>
<feature type="transmembrane region" description="Helical" evidence="6">
    <location>
        <begin position="329"/>
        <end position="349"/>
    </location>
</feature>
<organism evidence="7 8">
    <name type="scientific">Tropicibacter naphthalenivorans</name>
    <dbReference type="NCBI Taxonomy" id="441103"/>
    <lineage>
        <taxon>Bacteria</taxon>
        <taxon>Pseudomonadati</taxon>
        <taxon>Pseudomonadota</taxon>
        <taxon>Alphaproteobacteria</taxon>
        <taxon>Rhodobacterales</taxon>
        <taxon>Roseobacteraceae</taxon>
        <taxon>Tropicibacter</taxon>
    </lineage>
</organism>
<evidence type="ECO:0000256" key="6">
    <source>
        <dbReference type="SAM" id="Phobius"/>
    </source>
</evidence>
<protein>
    <submittedName>
        <fullName evidence="7">Lipopolysaccharide ABC transporter permease</fullName>
    </submittedName>
</protein>
<reference evidence="7 8" key="1">
    <citation type="submission" date="2015-09" db="EMBL/GenBank/DDBJ databases">
        <authorList>
            <consortium name="Swine Surveillance"/>
        </authorList>
    </citation>
    <scope>NUCLEOTIDE SEQUENCE [LARGE SCALE GENOMIC DNA]</scope>
    <source>
        <strain evidence="7 8">CECT 7648</strain>
    </source>
</reference>
<evidence type="ECO:0000256" key="5">
    <source>
        <dbReference type="ARBA" id="ARBA00023136"/>
    </source>
</evidence>
<proteinExistence type="predicted"/>
<comment type="subcellular location">
    <subcellularLocation>
        <location evidence="1">Cell membrane</location>
        <topology evidence="1">Multi-pass membrane protein</topology>
    </subcellularLocation>
</comment>
<sequence>MVLFGFFALVLVSVYWVNRAVKLFDQLIANGHSAGVFLEFSALWLPAVIAKVMPMASFAAAVYVAHRLSADSEMVVAKSFGYSPWRLTRPVLAFGVIVVLMMSILTHVLVPKSAEQLRMREQELSGSVAARLLREGTFLHPSDGITFYIREITARGELRDVLLTDRRLEGRDVTYTAERAYLLRDDEGAKLVMLAGMAQTLDLGDNTLSTTNFTDLTYDISAVLAPPTTTRRRIQFVPTLELLTQAPAVSAETYQPLGRVLETAHLRFQHALLCGVAALVGFAAMMTGGYSRLGSTRQVIFAIFLIVCVKFVEGLVTDPVRNDASLWPITYLPSLVGAVITVGLLWQAARPYRPKRRPVTEAPA</sequence>